<dbReference type="InterPro" id="IPR000014">
    <property type="entry name" value="PAS"/>
</dbReference>
<dbReference type="Pfam" id="PF00512">
    <property type="entry name" value="HisKA"/>
    <property type="match status" value="1"/>
</dbReference>
<dbReference type="CDD" id="cd00130">
    <property type="entry name" value="PAS"/>
    <property type="match status" value="1"/>
</dbReference>
<evidence type="ECO:0000256" key="7">
    <source>
        <dbReference type="SAM" id="Coils"/>
    </source>
</evidence>
<dbReference type="SUPFAM" id="SSF55781">
    <property type="entry name" value="GAF domain-like"/>
    <property type="match status" value="1"/>
</dbReference>
<dbReference type="SUPFAM" id="SSF47384">
    <property type="entry name" value="Homodimeric domain of signal transducing histidine kinase"/>
    <property type="match status" value="1"/>
</dbReference>
<dbReference type="GO" id="GO:0000155">
    <property type="term" value="F:phosphorelay sensor kinase activity"/>
    <property type="evidence" value="ECO:0007669"/>
    <property type="project" value="InterPro"/>
</dbReference>
<feature type="domain" description="PAS" evidence="9">
    <location>
        <begin position="43"/>
        <end position="79"/>
    </location>
</feature>
<evidence type="ECO:0000259" key="9">
    <source>
        <dbReference type="PROSITE" id="PS50112"/>
    </source>
</evidence>
<comment type="catalytic activity">
    <reaction evidence="1">
        <text>ATP + protein L-histidine = ADP + protein N-phospho-L-histidine.</text>
        <dbReference type="EC" id="2.7.13.3"/>
    </reaction>
</comment>
<dbReference type="Gene3D" id="3.30.450.40">
    <property type="match status" value="1"/>
</dbReference>
<dbReference type="EMBL" id="CP035758">
    <property type="protein sequence ID" value="QBD81534.1"/>
    <property type="molecule type" value="Genomic_DNA"/>
</dbReference>
<sequence>MENVVQTEQSLLEELDRLRTRVAELERAEKERQLLPGHPQNNRPELEMTIFEALTEAVAVYDCQGNIVRINAAFRQLLGVDAQPEYTNKPLEERFALLNIRTLHGQFLHAAYGPVTRILQGAVLKDESSTDLFISTLDQRELLINISGTPIYNEHGYLQGAVIICRDVTMQRKLERRTKEMLHALLAMAEVLVQGAGPDHSPVKLVIQRLAKLSRRILHCHSATITLVEPDTERLCPLVITGVMPAEKQYLHALLADTHLNDHLVDKQQLEALRAGRPLRIDITQPLWQETGSASLLIPMRVRAQLVGLLALDYGKEIRNLSGVEIMLAESVSKLFALVLERERLLQERAESKANELALLQANRRMDEFLSIASHELRTPLTTIKGNIQLAKRRLRALLQTNEPGNFTDRLHQIQDLLSRAERQVHTQNRLVSDLLDVSRIQANQLDLHIAHCDLTSIVHEVVEDQRTAFPQRNISLHIAAGPEIPVMGDADRISQVIANYLINALKYSAATQPVEVSLEVHEGYGRISVHDKGPGIAEEELKRLWQRFYRVPGIKPQHGQGTGLGLGLHICRTIIEQHHGEVGVESIPGKGSTFWFTLPLASPLPG</sequence>
<dbReference type="FunFam" id="3.30.565.10:FF:000006">
    <property type="entry name" value="Sensor histidine kinase WalK"/>
    <property type="match status" value="1"/>
</dbReference>
<evidence type="ECO:0000256" key="3">
    <source>
        <dbReference type="ARBA" id="ARBA00022553"/>
    </source>
</evidence>
<dbReference type="InterPro" id="IPR004358">
    <property type="entry name" value="Sig_transdc_His_kin-like_C"/>
</dbReference>
<dbReference type="Pfam" id="PF08448">
    <property type="entry name" value="PAS_4"/>
    <property type="match status" value="1"/>
</dbReference>
<evidence type="ECO:0000313" key="11">
    <source>
        <dbReference type="EMBL" id="QBD81534.1"/>
    </source>
</evidence>
<feature type="coiled-coil region" evidence="7">
    <location>
        <begin position="1"/>
        <end position="35"/>
    </location>
</feature>
<proteinExistence type="predicted"/>
<dbReference type="CDD" id="cd00075">
    <property type="entry name" value="HATPase"/>
    <property type="match status" value="1"/>
</dbReference>
<dbReference type="SMART" id="SM00387">
    <property type="entry name" value="HATPase_c"/>
    <property type="match status" value="1"/>
</dbReference>
<evidence type="ECO:0000256" key="1">
    <source>
        <dbReference type="ARBA" id="ARBA00000085"/>
    </source>
</evidence>
<gene>
    <name evidence="11" type="ORF">EPA93_38425</name>
</gene>
<dbReference type="InterPro" id="IPR029016">
    <property type="entry name" value="GAF-like_dom_sf"/>
</dbReference>
<dbReference type="PROSITE" id="PS50113">
    <property type="entry name" value="PAC"/>
    <property type="match status" value="1"/>
</dbReference>
<name>A0A4P6K0H3_KTERU</name>
<dbReference type="SUPFAM" id="SSF55785">
    <property type="entry name" value="PYP-like sensor domain (PAS domain)"/>
    <property type="match status" value="1"/>
</dbReference>
<keyword evidence="4" id="KW-0808">Transferase</keyword>
<dbReference type="Gene3D" id="3.30.450.20">
    <property type="entry name" value="PAS domain"/>
    <property type="match status" value="1"/>
</dbReference>
<dbReference type="Pfam" id="PF02518">
    <property type="entry name" value="HATPase_c"/>
    <property type="match status" value="1"/>
</dbReference>
<protein>
    <recommendedName>
        <fullName evidence="2">histidine kinase</fullName>
        <ecNumber evidence="2">2.7.13.3</ecNumber>
    </recommendedName>
</protein>
<dbReference type="RefSeq" id="WP_129892595.1">
    <property type="nucleotide sequence ID" value="NZ_CP035758.1"/>
</dbReference>
<dbReference type="PANTHER" id="PTHR43547">
    <property type="entry name" value="TWO-COMPONENT HISTIDINE KINASE"/>
    <property type="match status" value="1"/>
</dbReference>
<dbReference type="InterPro" id="IPR036890">
    <property type="entry name" value="HATPase_C_sf"/>
</dbReference>
<evidence type="ECO:0000259" key="10">
    <source>
        <dbReference type="PROSITE" id="PS50113"/>
    </source>
</evidence>
<dbReference type="Gene3D" id="3.30.565.10">
    <property type="entry name" value="Histidine kinase-like ATPase, C-terminal domain"/>
    <property type="match status" value="1"/>
</dbReference>
<feature type="domain" description="PAC" evidence="10">
    <location>
        <begin position="128"/>
        <end position="180"/>
    </location>
</feature>
<dbReference type="KEGG" id="kbs:EPA93_38425"/>
<dbReference type="PRINTS" id="PR00344">
    <property type="entry name" value="BCTRLSENSOR"/>
</dbReference>
<dbReference type="InterPro" id="IPR035965">
    <property type="entry name" value="PAS-like_dom_sf"/>
</dbReference>
<keyword evidence="5" id="KW-0418">Kinase</keyword>
<dbReference type="AlphaFoldDB" id="A0A4P6K0H3"/>
<dbReference type="InterPro" id="IPR036097">
    <property type="entry name" value="HisK_dim/P_sf"/>
</dbReference>
<keyword evidence="7" id="KW-0175">Coiled coil</keyword>
<dbReference type="Gene3D" id="1.10.287.130">
    <property type="match status" value="1"/>
</dbReference>
<evidence type="ECO:0000256" key="6">
    <source>
        <dbReference type="ARBA" id="ARBA00023012"/>
    </source>
</evidence>
<dbReference type="SMART" id="SM00388">
    <property type="entry name" value="HisKA"/>
    <property type="match status" value="1"/>
</dbReference>
<evidence type="ECO:0000259" key="8">
    <source>
        <dbReference type="PROSITE" id="PS50109"/>
    </source>
</evidence>
<dbReference type="CDD" id="cd00082">
    <property type="entry name" value="HisKA"/>
    <property type="match status" value="1"/>
</dbReference>
<dbReference type="Proteomes" id="UP000290365">
    <property type="component" value="Chromosome"/>
</dbReference>
<dbReference type="InterPro" id="IPR005467">
    <property type="entry name" value="His_kinase_dom"/>
</dbReference>
<dbReference type="InterPro" id="IPR003594">
    <property type="entry name" value="HATPase_dom"/>
</dbReference>
<keyword evidence="12" id="KW-1185">Reference proteome</keyword>
<accession>A0A4P6K0H3</accession>
<dbReference type="PROSITE" id="PS50109">
    <property type="entry name" value="HIS_KIN"/>
    <property type="match status" value="1"/>
</dbReference>
<dbReference type="SUPFAM" id="SSF55874">
    <property type="entry name" value="ATPase domain of HSP90 chaperone/DNA topoisomerase II/histidine kinase"/>
    <property type="match status" value="1"/>
</dbReference>
<feature type="domain" description="Histidine kinase" evidence="8">
    <location>
        <begin position="372"/>
        <end position="603"/>
    </location>
</feature>
<evidence type="ECO:0000313" key="12">
    <source>
        <dbReference type="Proteomes" id="UP000290365"/>
    </source>
</evidence>
<evidence type="ECO:0000256" key="5">
    <source>
        <dbReference type="ARBA" id="ARBA00022777"/>
    </source>
</evidence>
<dbReference type="InterPro" id="IPR003661">
    <property type="entry name" value="HisK_dim/P_dom"/>
</dbReference>
<organism evidence="11 12">
    <name type="scientific">Ktedonosporobacter rubrisoli</name>
    <dbReference type="NCBI Taxonomy" id="2509675"/>
    <lineage>
        <taxon>Bacteria</taxon>
        <taxon>Bacillati</taxon>
        <taxon>Chloroflexota</taxon>
        <taxon>Ktedonobacteria</taxon>
        <taxon>Ktedonobacterales</taxon>
        <taxon>Ktedonosporobacteraceae</taxon>
        <taxon>Ktedonosporobacter</taxon>
    </lineage>
</organism>
<dbReference type="PROSITE" id="PS50112">
    <property type="entry name" value="PAS"/>
    <property type="match status" value="1"/>
</dbReference>
<keyword evidence="6" id="KW-0902">Two-component regulatory system</keyword>
<dbReference type="PANTHER" id="PTHR43547:SF2">
    <property type="entry name" value="HYBRID SIGNAL TRANSDUCTION HISTIDINE KINASE C"/>
    <property type="match status" value="1"/>
</dbReference>
<dbReference type="InterPro" id="IPR013656">
    <property type="entry name" value="PAS_4"/>
</dbReference>
<dbReference type="EC" id="2.7.13.3" evidence="2"/>
<reference evidence="11 12" key="1">
    <citation type="submission" date="2019-01" db="EMBL/GenBank/DDBJ databases">
        <title>Ktedonosporobacter rubrisoli SCAWS-G2.</title>
        <authorList>
            <person name="Huang Y."/>
            <person name="Yan B."/>
        </authorList>
    </citation>
    <scope>NUCLEOTIDE SEQUENCE [LARGE SCALE GENOMIC DNA]</scope>
    <source>
        <strain evidence="11 12">SCAWS-G2</strain>
    </source>
</reference>
<keyword evidence="3" id="KW-0597">Phosphoprotein</keyword>
<dbReference type="InterPro" id="IPR000700">
    <property type="entry name" value="PAS-assoc_C"/>
</dbReference>
<evidence type="ECO:0000256" key="4">
    <source>
        <dbReference type="ARBA" id="ARBA00022679"/>
    </source>
</evidence>
<dbReference type="OrthoDB" id="567946at2"/>
<evidence type="ECO:0000256" key="2">
    <source>
        <dbReference type="ARBA" id="ARBA00012438"/>
    </source>
</evidence>